<dbReference type="EMBL" id="BK032608">
    <property type="protein sequence ID" value="DAF51011.1"/>
    <property type="molecule type" value="Genomic_DNA"/>
</dbReference>
<reference evidence="1" key="1">
    <citation type="journal article" date="2021" name="Proc. Natl. Acad. Sci. U.S.A.">
        <title>A Catalog of Tens of Thousands of Viruses from Human Metagenomes Reveals Hidden Associations with Chronic Diseases.</title>
        <authorList>
            <person name="Tisza M.J."/>
            <person name="Buck C.B."/>
        </authorList>
    </citation>
    <scope>NUCLEOTIDE SEQUENCE</scope>
    <source>
        <strain evidence="1">CtFIm6</strain>
    </source>
</reference>
<dbReference type="Pfam" id="PF04883">
    <property type="entry name" value="HK97-gp10_like"/>
    <property type="match status" value="1"/>
</dbReference>
<name>A0A8S5SJL5_9CAUD</name>
<sequence>MASAVFDTRELDAYARELAQAARDAPKTQKKFMRKEGTKLLRQTKKEAKRVKVRTGNYKKSIKRGKVYEYDGAQAVRVYSTAPHAHLIEDGHRMVSHDGRELGFVPGMHIFEVSGKDFQPEFLADIDEMLDEVVKEL</sequence>
<accession>A0A8S5SJL5</accession>
<dbReference type="InterPro" id="IPR010064">
    <property type="entry name" value="HK97-gp10_tail"/>
</dbReference>
<organism evidence="1">
    <name type="scientific">Siphoviridae sp. ctFIm6</name>
    <dbReference type="NCBI Taxonomy" id="2827818"/>
    <lineage>
        <taxon>Viruses</taxon>
        <taxon>Duplodnaviria</taxon>
        <taxon>Heunggongvirae</taxon>
        <taxon>Uroviricota</taxon>
        <taxon>Caudoviricetes</taxon>
    </lineage>
</organism>
<proteinExistence type="predicted"/>
<evidence type="ECO:0000313" key="1">
    <source>
        <dbReference type="EMBL" id="DAF51011.1"/>
    </source>
</evidence>
<protein>
    <submittedName>
        <fullName evidence="1">Putative tail component</fullName>
    </submittedName>
</protein>